<gene>
    <name evidence="2" type="ORF">ACFO5O_00880</name>
</gene>
<keyword evidence="1" id="KW-0812">Transmembrane</keyword>
<name>A0ABV9MXY2_9FLAO</name>
<evidence type="ECO:0000313" key="3">
    <source>
        <dbReference type="Proteomes" id="UP001595953"/>
    </source>
</evidence>
<dbReference type="Proteomes" id="UP001595953">
    <property type="component" value="Unassembled WGS sequence"/>
</dbReference>
<comment type="caution">
    <text evidence="2">The sequence shown here is derived from an EMBL/GenBank/DDBJ whole genome shotgun (WGS) entry which is preliminary data.</text>
</comment>
<proteinExistence type="predicted"/>
<protein>
    <submittedName>
        <fullName evidence="2">DUF6090 family protein</fullName>
    </submittedName>
</protein>
<dbReference type="RefSeq" id="WP_387960018.1">
    <property type="nucleotide sequence ID" value="NZ_JBHSGP010000004.1"/>
</dbReference>
<reference evidence="3" key="1">
    <citation type="journal article" date="2019" name="Int. J. Syst. Evol. Microbiol.">
        <title>The Global Catalogue of Microorganisms (GCM) 10K type strain sequencing project: providing services to taxonomists for standard genome sequencing and annotation.</title>
        <authorList>
            <consortium name="The Broad Institute Genomics Platform"/>
            <consortium name="The Broad Institute Genome Sequencing Center for Infectious Disease"/>
            <person name="Wu L."/>
            <person name="Ma J."/>
        </authorList>
    </citation>
    <scope>NUCLEOTIDE SEQUENCE [LARGE SCALE GENOMIC DNA]</scope>
    <source>
        <strain evidence="3">CCUG 63682</strain>
    </source>
</reference>
<evidence type="ECO:0000256" key="1">
    <source>
        <dbReference type="SAM" id="Phobius"/>
    </source>
</evidence>
<accession>A0ABV9MXY2</accession>
<sequence>MIKFFRHIRQNLIMENKSGKYLKYALGEIILVVIGILIALQINNWNENRKAKASEDNFFENVLLDLEKDEAKLDYYYEFHSKRIDYLDTLLTYVRNPNLSMGIDKFGMYVEPLFYSANPTNYSNTFESAKSMGTFNNFKEKERLKALSQYYSDFVLIEQAFSSILRFVETQFEPLMYTLPEGYMTEATGNLVINEEDVKDFYIKIASIKDYRNLSIDYEKILRTPIMENYLIGDMGRTYNALGKITARQAMVKSLKEKIKYDH</sequence>
<keyword evidence="1" id="KW-1133">Transmembrane helix</keyword>
<dbReference type="InterPro" id="IPR045749">
    <property type="entry name" value="DUF6090"/>
</dbReference>
<feature type="transmembrane region" description="Helical" evidence="1">
    <location>
        <begin position="21"/>
        <end position="42"/>
    </location>
</feature>
<organism evidence="2 3">
    <name type="scientific">Geojedonia litorea</name>
    <dbReference type="NCBI Taxonomy" id="1268269"/>
    <lineage>
        <taxon>Bacteria</taxon>
        <taxon>Pseudomonadati</taxon>
        <taxon>Bacteroidota</taxon>
        <taxon>Flavobacteriia</taxon>
        <taxon>Flavobacteriales</taxon>
        <taxon>Flavobacteriaceae</taxon>
        <taxon>Geojedonia</taxon>
    </lineage>
</organism>
<dbReference type="EMBL" id="JBHSGP010000004">
    <property type="protein sequence ID" value="MFC4720857.1"/>
    <property type="molecule type" value="Genomic_DNA"/>
</dbReference>
<evidence type="ECO:0000313" key="2">
    <source>
        <dbReference type="EMBL" id="MFC4720857.1"/>
    </source>
</evidence>
<keyword evidence="3" id="KW-1185">Reference proteome</keyword>
<keyword evidence="1" id="KW-0472">Membrane</keyword>
<dbReference type="Pfam" id="PF19578">
    <property type="entry name" value="DUF6090"/>
    <property type="match status" value="1"/>
</dbReference>